<reference evidence="2 3" key="1">
    <citation type="submission" date="2023-03" db="EMBL/GenBank/DDBJ databases">
        <title>Complete genome sequence of Tepidibacter sp. SWIR-1, isolated from a deep-sea hydrothermal vent.</title>
        <authorList>
            <person name="Li X."/>
        </authorList>
    </citation>
    <scope>NUCLEOTIDE SEQUENCE [LARGE SCALE GENOMIC DNA]</scope>
    <source>
        <strain evidence="2 3">SWIR-1</strain>
    </source>
</reference>
<keyword evidence="3" id="KW-1185">Reference proteome</keyword>
<name>A0ABY8EAY2_9FIRM</name>
<dbReference type="InterPro" id="IPR018958">
    <property type="entry name" value="Knr4/Smi1-like_dom"/>
</dbReference>
<evidence type="ECO:0000259" key="1">
    <source>
        <dbReference type="SMART" id="SM00860"/>
    </source>
</evidence>
<dbReference type="InterPro" id="IPR037883">
    <property type="entry name" value="Knr4/Smi1-like_sf"/>
</dbReference>
<feature type="domain" description="Knr4/Smi1-like" evidence="1">
    <location>
        <begin position="13"/>
        <end position="159"/>
    </location>
</feature>
<protein>
    <submittedName>
        <fullName evidence="2">SMI1/KNR4 family protein</fullName>
    </submittedName>
</protein>
<dbReference type="SUPFAM" id="SSF160631">
    <property type="entry name" value="SMI1/KNR4-like"/>
    <property type="match status" value="1"/>
</dbReference>
<dbReference type="RefSeq" id="WP_277730873.1">
    <property type="nucleotide sequence ID" value="NZ_CP120733.1"/>
</dbReference>
<dbReference type="Proteomes" id="UP001222800">
    <property type="component" value="Chromosome"/>
</dbReference>
<dbReference type="Pfam" id="PF09346">
    <property type="entry name" value="SMI1_KNR4"/>
    <property type="match status" value="1"/>
</dbReference>
<sequence length="161" mass="18684">MNNCVKWSYADEKISMKEIMELESVWEVKLPKAYVECAICNHGGSPEPEEFLVKGRKRVFGCLLSYCKNSLDNILEVYNGIKERLPHNIFPFGCDPAGNYICFDYRKSQDNPCIIFWEHELGAIESDYTQEKLKRIDLKEVQENAIKPISCSFKEFLESLL</sequence>
<organism evidence="2 3">
    <name type="scientific">Tepidibacter hydrothermalis</name>
    <dbReference type="NCBI Taxonomy" id="3036126"/>
    <lineage>
        <taxon>Bacteria</taxon>
        <taxon>Bacillati</taxon>
        <taxon>Bacillota</taxon>
        <taxon>Clostridia</taxon>
        <taxon>Peptostreptococcales</taxon>
        <taxon>Peptostreptococcaceae</taxon>
        <taxon>Tepidibacter</taxon>
    </lineage>
</organism>
<proteinExistence type="predicted"/>
<accession>A0ABY8EAY2</accession>
<evidence type="ECO:0000313" key="3">
    <source>
        <dbReference type="Proteomes" id="UP001222800"/>
    </source>
</evidence>
<dbReference type="Gene3D" id="3.40.1580.10">
    <property type="entry name" value="SMI1/KNR4-like"/>
    <property type="match status" value="1"/>
</dbReference>
<dbReference type="SMART" id="SM00860">
    <property type="entry name" value="SMI1_KNR4"/>
    <property type="match status" value="1"/>
</dbReference>
<dbReference type="EMBL" id="CP120733">
    <property type="protein sequence ID" value="WFD08954.1"/>
    <property type="molecule type" value="Genomic_DNA"/>
</dbReference>
<evidence type="ECO:0000313" key="2">
    <source>
        <dbReference type="EMBL" id="WFD08954.1"/>
    </source>
</evidence>
<gene>
    <name evidence="2" type="ORF">P4S50_11200</name>
</gene>